<organism evidence="2 3">
    <name type="scientific">Nocardioides antri</name>
    <dbReference type="NCBI Taxonomy" id="2607659"/>
    <lineage>
        <taxon>Bacteria</taxon>
        <taxon>Bacillati</taxon>
        <taxon>Actinomycetota</taxon>
        <taxon>Actinomycetes</taxon>
        <taxon>Propionibacteriales</taxon>
        <taxon>Nocardioidaceae</taxon>
        <taxon>Nocardioides</taxon>
    </lineage>
</organism>
<dbReference type="CDD" id="cd06587">
    <property type="entry name" value="VOC"/>
    <property type="match status" value="1"/>
</dbReference>
<evidence type="ECO:0000313" key="3">
    <source>
        <dbReference type="Proteomes" id="UP000324351"/>
    </source>
</evidence>
<evidence type="ECO:0000313" key="2">
    <source>
        <dbReference type="EMBL" id="KAA1427387.1"/>
    </source>
</evidence>
<sequence length="134" mass="14686">MTSYISHTTVDCHDAYALSEWWKPVLGYTDAPDDPNEPGHEECLILDPETGHSVLFIETPDAKTVKNRIHFDLRPREGTRDAEVARLLAHGATQVADLRGTYGPGTGWVVLADPEGNEFCVLRSNEEVASGLPG</sequence>
<gene>
    <name evidence="2" type="ORF">F0U47_07870</name>
</gene>
<dbReference type="PANTHER" id="PTHR35908:SF1">
    <property type="entry name" value="CONSERVED PROTEIN"/>
    <property type="match status" value="1"/>
</dbReference>
<reference evidence="2 3" key="1">
    <citation type="submission" date="2019-09" db="EMBL/GenBank/DDBJ databases">
        <title>Nocardioides panacisoli sp. nov., isolated from the soil of a ginseng field.</title>
        <authorList>
            <person name="Cho C."/>
        </authorList>
    </citation>
    <scope>NUCLEOTIDE SEQUENCE [LARGE SCALE GENOMIC DNA]</scope>
    <source>
        <strain evidence="2 3">BN140041</strain>
    </source>
</reference>
<keyword evidence="3" id="KW-1185">Reference proteome</keyword>
<proteinExistence type="predicted"/>
<dbReference type="PANTHER" id="PTHR35908">
    <property type="entry name" value="HYPOTHETICAL FUSION PROTEIN"/>
    <property type="match status" value="1"/>
</dbReference>
<reference evidence="2 3" key="2">
    <citation type="submission" date="2019-09" db="EMBL/GenBank/DDBJ databases">
        <authorList>
            <person name="Jin C."/>
        </authorList>
    </citation>
    <scope>NUCLEOTIDE SEQUENCE [LARGE SCALE GENOMIC DNA]</scope>
    <source>
        <strain evidence="2 3">BN140041</strain>
    </source>
</reference>
<feature type="domain" description="Glyoxalase-like" evidence="1">
    <location>
        <begin position="8"/>
        <end position="122"/>
    </location>
</feature>
<dbReference type="InterPro" id="IPR041581">
    <property type="entry name" value="Glyoxalase_6"/>
</dbReference>
<accession>A0A5B1M6G5</accession>
<dbReference type="Gene3D" id="3.10.180.10">
    <property type="entry name" value="2,3-Dihydroxybiphenyl 1,2-Dioxygenase, domain 1"/>
    <property type="match status" value="1"/>
</dbReference>
<dbReference type="SUPFAM" id="SSF54593">
    <property type="entry name" value="Glyoxalase/Bleomycin resistance protein/Dihydroxybiphenyl dioxygenase"/>
    <property type="match status" value="1"/>
</dbReference>
<dbReference type="RefSeq" id="WP_149749754.1">
    <property type="nucleotide sequence ID" value="NZ_VUJW01000003.1"/>
</dbReference>
<evidence type="ECO:0000259" key="1">
    <source>
        <dbReference type="Pfam" id="PF18029"/>
    </source>
</evidence>
<comment type="caution">
    <text evidence="2">The sequence shown here is derived from an EMBL/GenBank/DDBJ whole genome shotgun (WGS) entry which is preliminary data.</text>
</comment>
<protein>
    <submittedName>
        <fullName evidence="2">VOC family protein</fullName>
    </submittedName>
</protein>
<dbReference type="InterPro" id="IPR029068">
    <property type="entry name" value="Glyas_Bleomycin-R_OHBP_Dase"/>
</dbReference>
<dbReference type="Pfam" id="PF18029">
    <property type="entry name" value="Glyoxalase_6"/>
    <property type="match status" value="1"/>
</dbReference>
<dbReference type="Proteomes" id="UP000324351">
    <property type="component" value="Unassembled WGS sequence"/>
</dbReference>
<name>A0A5B1M6G5_9ACTN</name>
<dbReference type="AlphaFoldDB" id="A0A5B1M6G5"/>
<dbReference type="EMBL" id="VUJW01000003">
    <property type="protein sequence ID" value="KAA1427387.1"/>
    <property type="molecule type" value="Genomic_DNA"/>
</dbReference>